<dbReference type="RefSeq" id="XP_013235236.1">
    <property type="nucleotide sequence ID" value="XM_013379782.1"/>
</dbReference>
<feature type="compositionally biased region" description="Gly residues" evidence="1">
    <location>
        <begin position="149"/>
        <end position="158"/>
    </location>
</feature>
<protein>
    <recommendedName>
        <fullName evidence="5">PAN domain-containing protein</fullName>
    </recommendedName>
</protein>
<dbReference type="AlphaFoldDB" id="U6L285"/>
<accession>U6L285</accession>
<dbReference type="VEuPathDB" id="ToxoDB:ETH_00037795"/>
<reference evidence="3" key="1">
    <citation type="submission" date="2013-10" db="EMBL/GenBank/DDBJ databases">
        <title>Genomic analysis of the causative agents of coccidiosis in chickens.</title>
        <authorList>
            <person name="Reid A.J."/>
            <person name="Blake D."/>
            <person name="Billington K."/>
            <person name="Browne H."/>
            <person name="Dunn M."/>
            <person name="Hung S."/>
            <person name="Kawahara F."/>
            <person name="Miranda-Saavedra D."/>
            <person name="Mourier T."/>
            <person name="Nagra H."/>
            <person name="Otto T.D."/>
            <person name="Rawlings N."/>
            <person name="Sanchez A."/>
            <person name="Sanders M."/>
            <person name="Subramaniam C."/>
            <person name="Tay Y."/>
            <person name="Dear P."/>
            <person name="Doerig C."/>
            <person name="Gruber A."/>
            <person name="Parkinson J."/>
            <person name="Shirley M."/>
            <person name="Wan K.L."/>
            <person name="Berriman M."/>
            <person name="Tomley F."/>
            <person name="Pain A."/>
        </authorList>
    </citation>
    <scope>NUCLEOTIDE SEQUENCE [LARGE SCALE GENOMIC DNA]</scope>
    <source>
        <strain evidence="3">Houghton</strain>
    </source>
</reference>
<dbReference type="GeneID" id="25256600"/>
<evidence type="ECO:0000313" key="3">
    <source>
        <dbReference type="EMBL" id="CDJ44487.1"/>
    </source>
</evidence>
<evidence type="ECO:0000256" key="1">
    <source>
        <dbReference type="SAM" id="MobiDB-lite"/>
    </source>
</evidence>
<sequence length="239" mass="23879">MSRRVVVSLILGAFGISLAASQELTGNCPDFGFAYTADEADLLQQQQTPSWSACALLCNRSAAAAAAAAAAGCAHFQYDSLTGLCRLFAAGAPGGPPTAGRGAPHLVSGRYPVLLAGSSCVTSAALSEWGPWGPWSPQEGPLGGPPGGPLGGPLGAPLGGPQDLGGPPEAPPLLQRTRQVLWGPRFGPETLPALRQLKPAAAAAAAAVVAAADADCSWSGIGVLGWGCDPNASFEESGK</sequence>
<dbReference type="VEuPathDB" id="ToxoDB:ETH2_1592100"/>
<evidence type="ECO:0000313" key="4">
    <source>
        <dbReference type="Proteomes" id="UP000030747"/>
    </source>
</evidence>
<name>U6L285_EIMTE</name>
<keyword evidence="4" id="KW-1185">Reference proteome</keyword>
<dbReference type="Proteomes" id="UP000030747">
    <property type="component" value="Unassembled WGS sequence"/>
</dbReference>
<dbReference type="OrthoDB" id="347314at2759"/>
<feature type="region of interest" description="Disordered" evidence="1">
    <location>
        <begin position="131"/>
        <end position="170"/>
    </location>
</feature>
<evidence type="ECO:0000256" key="2">
    <source>
        <dbReference type="SAM" id="SignalP"/>
    </source>
</evidence>
<organism evidence="3 4">
    <name type="scientific">Eimeria tenella</name>
    <name type="common">Coccidian parasite</name>
    <dbReference type="NCBI Taxonomy" id="5802"/>
    <lineage>
        <taxon>Eukaryota</taxon>
        <taxon>Sar</taxon>
        <taxon>Alveolata</taxon>
        <taxon>Apicomplexa</taxon>
        <taxon>Conoidasida</taxon>
        <taxon>Coccidia</taxon>
        <taxon>Eucoccidiorida</taxon>
        <taxon>Eimeriorina</taxon>
        <taxon>Eimeriidae</taxon>
        <taxon>Eimeria</taxon>
    </lineage>
</organism>
<dbReference type="EMBL" id="HG677162">
    <property type="protein sequence ID" value="CDJ44487.1"/>
    <property type="molecule type" value="Genomic_DNA"/>
</dbReference>
<feature type="chain" id="PRO_5004673252" description="PAN domain-containing protein" evidence="2">
    <location>
        <begin position="22"/>
        <end position="239"/>
    </location>
</feature>
<proteinExistence type="predicted"/>
<keyword evidence="2" id="KW-0732">Signal</keyword>
<feature type="signal peptide" evidence="2">
    <location>
        <begin position="1"/>
        <end position="21"/>
    </location>
</feature>
<gene>
    <name evidence="3" type="ORF">ETH_00037795</name>
</gene>
<evidence type="ECO:0008006" key="5">
    <source>
        <dbReference type="Google" id="ProtNLM"/>
    </source>
</evidence>
<reference evidence="3" key="2">
    <citation type="submission" date="2013-10" db="EMBL/GenBank/DDBJ databases">
        <authorList>
            <person name="Aslett M."/>
        </authorList>
    </citation>
    <scope>NUCLEOTIDE SEQUENCE [LARGE SCALE GENOMIC DNA]</scope>
    <source>
        <strain evidence="3">Houghton</strain>
    </source>
</reference>